<reference evidence="3 4" key="1">
    <citation type="submission" date="2019-05" db="EMBL/GenBank/DDBJ databases">
        <authorList>
            <person name="Qu J.-H."/>
        </authorList>
    </citation>
    <scope>NUCLEOTIDE SEQUENCE [LARGE SCALE GENOMIC DNA]</scope>
    <source>
        <strain evidence="3 4">T17</strain>
    </source>
</reference>
<dbReference type="GO" id="GO:0008236">
    <property type="term" value="F:serine-type peptidase activity"/>
    <property type="evidence" value="ECO:0007669"/>
    <property type="project" value="InterPro"/>
</dbReference>
<name>A0A5R9KW30_9BACT</name>
<dbReference type="Pfam" id="PF03572">
    <property type="entry name" value="Peptidase_S41"/>
    <property type="match status" value="1"/>
</dbReference>
<accession>A0A5R9KW30</accession>
<dbReference type="Gene3D" id="3.90.226.10">
    <property type="entry name" value="2-enoyl-CoA Hydratase, Chain A, domain 1"/>
    <property type="match status" value="1"/>
</dbReference>
<evidence type="ECO:0000259" key="2">
    <source>
        <dbReference type="SMART" id="SM00245"/>
    </source>
</evidence>
<dbReference type="InterPro" id="IPR036034">
    <property type="entry name" value="PDZ_sf"/>
</dbReference>
<dbReference type="InterPro" id="IPR029045">
    <property type="entry name" value="ClpP/crotonase-like_dom_sf"/>
</dbReference>
<dbReference type="Gene3D" id="2.60.120.260">
    <property type="entry name" value="Galactose-binding domain-like"/>
    <property type="match status" value="1"/>
</dbReference>
<evidence type="ECO:0000313" key="3">
    <source>
        <dbReference type="EMBL" id="TLV00299.1"/>
    </source>
</evidence>
<dbReference type="Gene3D" id="3.30.750.44">
    <property type="match status" value="1"/>
</dbReference>
<dbReference type="SUPFAM" id="SSF52096">
    <property type="entry name" value="ClpP/crotonase"/>
    <property type="match status" value="1"/>
</dbReference>
<proteinExistence type="predicted"/>
<protein>
    <submittedName>
        <fullName evidence="3">Peptidase S41</fullName>
    </submittedName>
</protein>
<dbReference type="CDD" id="cd07562">
    <property type="entry name" value="Peptidase_S41_TRI"/>
    <property type="match status" value="1"/>
</dbReference>
<sequence length="737" mass="82001">MSRKLLLHILFLICTSVAAQQNADFNLDFENVKTPQKLPANWMQWGTGYQVITDSSHKFEGARSVLMKAPEDIKPGTFGCVASTLPAIYEGSEIELKGYLKFENVVGSVGLMLRIDGNSGPLQFENMQSQGIQGTQDWTQYSIKLPYSSNATKIHVGALLVGKGVVWVDHFEIFIDGKPLAQAPGRKPAAALLDKEFDGGSGFTISKLSPTQIDDLTNLGMLWGFLKYHHPAVANGDYNWDYELFRILPKIMANISATEKQRIIHQWITKLGPVKTTSKQFDESTAVLKPQLDWLKKAGFGKEVETLLDSIQHASRKDTGYYIALQSGVGNPDFQNENAYGQMSYQDAGMRLLGLFRYWNMIEYFFPYKPLIKEDWHAALREFVPKFAEAGDETSYKLATLELITRVKDTHANVYNQSPSLDKYFGSRYSAAQLSFVENKPIVTDFFNASLSKQSGLEIGDVIEEVNGKKLGDIIKTQLRYTPGSNMSTRLKNLAPNMLRTNDSLLTIRIKRGTKTMNLKVPVYGQEQVNLYANYNKKDTCFKLLQPDIAYLFPGKYKNSYLPKILPEISKTKGLIIDMRCYPSEFMVFTFAPYLLPEARAFVKFTTGSVQSPGLFTFTPVLRTGANNPDYYKGKVVLIVNETTLSQAEYTSMAFSTAPNITIIGSTTAAADGNVSPIVLPGNIRTGISGIGVYYPDGRETQQVGIVPNVEVKPTIAGIQAGRDELLEKAVQILGAK</sequence>
<keyword evidence="4" id="KW-1185">Reference proteome</keyword>
<comment type="caution">
    <text evidence="3">The sequence shown here is derived from an EMBL/GenBank/DDBJ whole genome shotgun (WGS) entry which is preliminary data.</text>
</comment>
<dbReference type="InterPro" id="IPR005151">
    <property type="entry name" value="Tail-specific_protease"/>
</dbReference>
<dbReference type="AlphaFoldDB" id="A0A5R9KW30"/>
<evidence type="ECO:0000256" key="1">
    <source>
        <dbReference type="SAM" id="SignalP"/>
    </source>
</evidence>
<dbReference type="Proteomes" id="UP000306402">
    <property type="component" value="Unassembled WGS sequence"/>
</dbReference>
<feature type="chain" id="PRO_5024332133" evidence="1">
    <location>
        <begin position="20"/>
        <end position="737"/>
    </location>
</feature>
<dbReference type="OrthoDB" id="5379939at2"/>
<dbReference type="SMART" id="SM00245">
    <property type="entry name" value="TSPc"/>
    <property type="match status" value="1"/>
</dbReference>
<keyword evidence="1" id="KW-0732">Signal</keyword>
<dbReference type="GO" id="GO:0006508">
    <property type="term" value="P:proteolysis"/>
    <property type="evidence" value="ECO:0007669"/>
    <property type="project" value="InterPro"/>
</dbReference>
<evidence type="ECO:0000313" key="4">
    <source>
        <dbReference type="Proteomes" id="UP000306402"/>
    </source>
</evidence>
<dbReference type="Gene3D" id="2.30.42.10">
    <property type="match status" value="1"/>
</dbReference>
<gene>
    <name evidence="3" type="ORF">FEN17_12415</name>
</gene>
<feature type="signal peptide" evidence="1">
    <location>
        <begin position="1"/>
        <end position="19"/>
    </location>
</feature>
<dbReference type="RefSeq" id="WP_138365679.1">
    <property type="nucleotide sequence ID" value="NZ_VCEJ01000004.1"/>
</dbReference>
<organism evidence="3 4">
    <name type="scientific">Dyadobacter luticola</name>
    <dbReference type="NCBI Taxonomy" id="1979387"/>
    <lineage>
        <taxon>Bacteria</taxon>
        <taxon>Pseudomonadati</taxon>
        <taxon>Bacteroidota</taxon>
        <taxon>Cytophagia</taxon>
        <taxon>Cytophagales</taxon>
        <taxon>Spirosomataceae</taxon>
        <taxon>Dyadobacter</taxon>
    </lineage>
</organism>
<feature type="domain" description="Tail specific protease" evidence="2">
    <location>
        <begin position="537"/>
        <end position="713"/>
    </location>
</feature>
<dbReference type="EMBL" id="VCEJ01000004">
    <property type="protein sequence ID" value="TLV00299.1"/>
    <property type="molecule type" value="Genomic_DNA"/>
</dbReference>
<dbReference type="SUPFAM" id="SSF50156">
    <property type="entry name" value="PDZ domain-like"/>
    <property type="match status" value="1"/>
</dbReference>